<dbReference type="PANTHER" id="PTHR36170">
    <property type="entry name" value="CENTROSOMAL PROTEIN OF 89 KDA"/>
    <property type="match status" value="1"/>
</dbReference>
<dbReference type="GO" id="GO:0097539">
    <property type="term" value="C:ciliary transition fiber"/>
    <property type="evidence" value="ECO:0007669"/>
    <property type="project" value="TreeGrafter"/>
</dbReference>
<gene>
    <name evidence="2" type="ORF">MELIAE_LOCUS4444</name>
</gene>
<dbReference type="GO" id="GO:0060271">
    <property type="term" value="P:cilium assembly"/>
    <property type="evidence" value="ECO:0007669"/>
    <property type="project" value="InterPro"/>
</dbReference>
<evidence type="ECO:0000256" key="1">
    <source>
        <dbReference type="SAM" id="Coils"/>
    </source>
</evidence>
<dbReference type="GO" id="GO:0007005">
    <property type="term" value="P:mitochondrion organization"/>
    <property type="evidence" value="ECO:0007669"/>
    <property type="project" value="InterPro"/>
</dbReference>
<dbReference type="GO" id="GO:0007268">
    <property type="term" value="P:chemical synaptic transmission"/>
    <property type="evidence" value="ECO:0007669"/>
    <property type="project" value="InterPro"/>
</dbReference>
<evidence type="ECO:0000313" key="2">
    <source>
        <dbReference type="EMBL" id="CAH0551940.1"/>
    </source>
</evidence>
<dbReference type="GO" id="GO:0045202">
    <property type="term" value="C:synapse"/>
    <property type="evidence" value="ECO:0007669"/>
    <property type="project" value="GOC"/>
</dbReference>
<dbReference type="GO" id="GO:0005814">
    <property type="term" value="C:centriole"/>
    <property type="evidence" value="ECO:0007669"/>
    <property type="project" value="InterPro"/>
</dbReference>
<accession>A0A9P0B1K2</accession>
<keyword evidence="1" id="KW-0175">Coiled coil</keyword>
<dbReference type="PANTHER" id="PTHR36170:SF1">
    <property type="entry name" value="CENTROSOMAL PROTEIN OF 89 KDA"/>
    <property type="match status" value="1"/>
</dbReference>
<feature type="coiled-coil region" evidence="1">
    <location>
        <begin position="319"/>
        <end position="378"/>
    </location>
</feature>
<feature type="coiled-coil region" evidence="1">
    <location>
        <begin position="79"/>
        <end position="106"/>
    </location>
</feature>
<organism evidence="2 3">
    <name type="scientific">Brassicogethes aeneus</name>
    <name type="common">Rape pollen beetle</name>
    <name type="synonym">Meligethes aeneus</name>
    <dbReference type="NCBI Taxonomy" id="1431903"/>
    <lineage>
        <taxon>Eukaryota</taxon>
        <taxon>Metazoa</taxon>
        <taxon>Ecdysozoa</taxon>
        <taxon>Arthropoda</taxon>
        <taxon>Hexapoda</taxon>
        <taxon>Insecta</taxon>
        <taxon>Pterygota</taxon>
        <taxon>Neoptera</taxon>
        <taxon>Endopterygota</taxon>
        <taxon>Coleoptera</taxon>
        <taxon>Polyphaga</taxon>
        <taxon>Cucujiformia</taxon>
        <taxon>Nitidulidae</taxon>
        <taxon>Meligethinae</taxon>
        <taxon>Brassicogethes</taxon>
    </lineage>
</organism>
<dbReference type="OrthoDB" id="6622877at2759"/>
<name>A0A9P0B1K2_BRAAE</name>
<dbReference type="InterPro" id="IPR033545">
    <property type="entry name" value="CEP89"/>
</dbReference>
<protein>
    <submittedName>
        <fullName evidence="2">Uncharacterized protein</fullName>
    </submittedName>
</protein>
<evidence type="ECO:0000313" key="3">
    <source>
        <dbReference type="Proteomes" id="UP001154078"/>
    </source>
</evidence>
<keyword evidence="3" id="KW-1185">Reference proteome</keyword>
<dbReference type="Proteomes" id="UP001154078">
    <property type="component" value="Chromosome 2"/>
</dbReference>
<reference evidence="2" key="1">
    <citation type="submission" date="2021-12" db="EMBL/GenBank/DDBJ databases">
        <authorList>
            <person name="King R."/>
        </authorList>
    </citation>
    <scope>NUCLEOTIDE SEQUENCE</scope>
</reference>
<dbReference type="EMBL" id="OV121133">
    <property type="protein sequence ID" value="CAH0551940.1"/>
    <property type="molecule type" value="Genomic_DNA"/>
</dbReference>
<proteinExistence type="predicted"/>
<feature type="coiled-coil region" evidence="1">
    <location>
        <begin position="427"/>
        <end position="532"/>
    </location>
</feature>
<sequence length="629" mass="73577">MLPIFQIVTQKTMSINERPRRKKPEVQVHKNQEDEPYRKTYSANFNSRKCRHKKTEDNKHFTEVILELPESERSTKTSKRQLNVEMQRLAKENEDVVAKFNELEELSVKKITRLKEKITSLQQINNTIIKDNDYIKNQYQELMHSFEEIKMQLEISQNCKTCEDLRVVVDKLSADNTSISKTNRELNEDLEMLKTVVYRLNMQLERYQESLRKNNIKVTNPVLRSPNKSVPEKITTHTITANILSESHSNHNHTPIAWGCVNLHTLGPLLDAYQDTLTEKEEIIGNYEIEISKFTGKLKEIIKENEVLHSKLTEDDECSAKLKCDIVKLKSEVKSTREQNDILIKKCALKQDKLEEVIKSYEQKVEQLKRDYGVAQEQYYRLKTDLVATKEKNKALAGAQDEFKNERHNYIPISVHTSSVNECKRWYEELKVQYEGEKRKLVDALEAKSNAVNELERKVSNSIKMKEELDGKIVQLEKQIKKAEGKYLDLEHTLNEVQLSRTACKKQLHKAMTFAKDMVAEQETLLKALNQRQIENKAVKKIGSDMATRMDSLKSQLKDVQKSAWAEFSTVEQRIQDQDSLIETMKEEHEKEIQELREIIKEQQKEKSSIANNETISVPHYLLYRDKHK</sequence>
<feature type="coiled-coil region" evidence="1">
    <location>
        <begin position="575"/>
        <end position="613"/>
    </location>
</feature>
<dbReference type="AlphaFoldDB" id="A0A9P0B1K2"/>